<keyword evidence="3" id="KW-1185">Reference proteome</keyword>
<dbReference type="InterPro" id="IPR036610">
    <property type="entry name" value="PEBP-like_sf"/>
</dbReference>
<sequence length="190" mass="19584">MRDVTSRRGLAARVARAAVALGCAVPLAGCGLFSSGVTITSPSVMTVTSGTFEHGSIMPGRFTCDGPHRLTPPLTWTGAPAGTKSIAIVFDDADAPITPYVYWVVFDIGPGTSAMLEGKLPPGARQARGTAGYDKYDAPCPGSGGHGYRFTVYALNTVLNLPNGTSLQSAWRAIAAATIGRGRLPVSATS</sequence>
<dbReference type="EMBL" id="RPFW01000002">
    <property type="protein sequence ID" value="TVZ05520.1"/>
    <property type="molecule type" value="Genomic_DNA"/>
</dbReference>
<comment type="similarity">
    <text evidence="1">Belongs to the UPF0098 family.</text>
</comment>
<dbReference type="Proteomes" id="UP000460272">
    <property type="component" value="Unassembled WGS sequence"/>
</dbReference>
<dbReference type="RefSeq" id="WP_145853221.1">
    <property type="nucleotide sequence ID" value="NZ_RPFW01000002.1"/>
</dbReference>
<protein>
    <submittedName>
        <fullName evidence="2">YbhB/YbcL family Raf kinase inhibitor-like protein</fullName>
    </submittedName>
</protein>
<dbReference type="NCBIfam" id="TIGR00481">
    <property type="entry name" value="YbhB/YbcL family Raf kinase inhibitor-like protein"/>
    <property type="match status" value="1"/>
</dbReference>
<name>A0A6P2C2X6_9ACTN</name>
<dbReference type="CDD" id="cd00865">
    <property type="entry name" value="PEBP_bact_arch"/>
    <property type="match status" value="1"/>
</dbReference>
<reference evidence="2 3" key="1">
    <citation type="submission" date="2018-11" db="EMBL/GenBank/DDBJ databases">
        <title>Trebonia kvetii gen.nov., sp.nov., a novel acidophilic actinobacterium, and proposal of the new actinobacterial family Treboniaceae fam. nov.</title>
        <authorList>
            <person name="Rapoport D."/>
            <person name="Sagova-Mareckova M."/>
            <person name="Sedlacek I."/>
            <person name="Provaznik J."/>
            <person name="Kralova S."/>
            <person name="Pavlinic D."/>
            <person name="Benes V."/>
            <person name="Kopecky J."/>
        </authorList>
    </citation>
    <scope>NUCLEOTIDE SEQUENCE [LARGE SCALE GENOMIC DNA]</scope>
    <source>
        <strain evidence="2 3">15Tr583</strain>
    </source>
</reference>
<evidence type="ECO:0000313" key="2">
    <source>
        <dbReference type="EMBL" id="TVZ05520.1"/>
    </source>
</evidence>
<organism evidence="2 3">
    <name type="scientific">Trebonia kvetii</name>
    <dbReference type="NCBI Taxonomy" id="2480626"/>
    <lineage>
        <taxon>Bacteria</taxon>
        <taxon>Bacillati</taxon>
        <taxon>Actinomycetota</taxon>
        <taxon>Actinomycetes</taxon>
        <taxon>Streptosporangiales</taxon>
        <taxon>Treboniaceae</taxon>
        <taxon>Trebonia</taxon>
    </lineage>
</organism>
<dbReference type="SUPFAM" id="SSF49777">
    <property type="entry name" value="PEBP-like"/>
    <property type="match status" value="1"/>
</dbReference>
<evidence type="ECO:0000256" key="1">
    <source>
        <dbReference type="ARBA" id="ARBA00007120"/>
    </source>
</evidence>
<proteinExistence type="inferred from homology"/>
<dbReference type="PANTHER" id="PTHR30289:SF1">
    <property type="entry name" value="PEBP (PHOSPHATIDYLETHANOLAMINE-BINDING PROTEIN) FAMILY PROTEIN"/>
    <property type="match status" value="1"/>
</dbReference>
<dbReference type="InterPro" id="IPR005247">
    <property type="entry name" value="YbhB_YbcL/LppC-like"/>
</dbReference>
<dbReference type="PANTHER" id="PTHR30289">
    <property type="entry name" value="UNCHARACTERIZED PROTEIN YBCL-RELATED"/>
    <property type="match status" value="1"/>
</dbReference>
<dbReference type="OrthoDB" id="9797506at2"/>
<dbReference type="Pfam" id="PF01161">
    <property type="entry name" value="PBP"/>
    <property type="match status" value="1"/>
</dbReference>
<comment type="caution">
    <text evidence="2">The sequence shown here is derived from an EMBL/GenBank/DDBJ whole genome shotgun (WGS) entry which is preliminary data.</text>
</comment>
<accession>A0A6P2C2X6</accession>
<gene>
    <name evidence="2" type="ORF">EAS64_13385</name>
</gene>
<dbReference type="AlphaFoldDB" id="A0A6P2C2X6"/>
<dbReference type="Gene3D" id="3.90.280.10">
    <property type="entry name" value="PEBP-like"/>
    <property type="match status" value="1"/>
</dbReference>
<evidence type="ECO:0000313" key="3">
    <source>
        <dbReference type="Proteomes" id="UP000460272"/>
    </source>
</evidence>
<dbReference type="InterPro" id="IPR008914">
    <property type="entry name" value="PEBP"/>
</dbReference>